<reference evidence="9 10" key="1">
    <citation type="submission" date="2014-07" db="EMBL/GenBank/DDBJ databases">
        <authorList>
            <person name="McCorrison J."/>
            <person name="Sanka R."/>
            <person name="Torralba M."/>
            <person name="Gillis M."/>
            <person name="Haft D.H."/>
            <person name="Methe B."/>
            <person name="Sutton G."/>
            <person name="Nelson K.E."/>
        </authorList>
    </citation>
    <scope>NUCLEOTIDE SEQUENCE [LARGE SCALE GENOMIC DNA]</scope>
    <source>
        <strain evidence="9 10">DNF00314</strain>
    </source>
</reference>
<sequence length="76" mass="8934">MRRDRGRKPRRKVCNFCADHLDQIDYKDVAKLRRFTTERGKILPRRISGTCAKHQRKLTLAIKRARAIALLPFTAE</sequence>
<dbReference type="GO" id="GO:0070181">
    <property type="term" value="F:small ribosomal subunit rRNA binding"/>
    <property type="evidence" value="ECO:0007669"/>
    <property type="project" value="TreeGrafter"/>
</dbReference>
<evidence type="ECO:0000256" key="1">
    <source>
        <dbReference type="ARBA" id="ARBA00005589"/>
    </source>
</evidence>
<dbReference type="GO" id="GO:0006412">
    <property type="term" value="P:translation"/>
    <property type="evidence" value="ECO:0007669"/>
    <property type="project" value="UniProtKB-UniRule"/>
</dbReference>
<evidence type="ECO:0000256" key="2">
    <source>
        <dbReference type="ARBA" id="ARBA00022730"/>
    </source>
</evidence>
<evidence type="ECO:0000256" key="6">
    <source>
        <dbReference type="ARBA" id="ARBA00035141"/>
    </source>
</evidence>
<dbReference type="NCBIfam" id="TIGR00165">
    <property type="entry name" value="S18"/>
    <property type="match status" value="1"/>
</dbReference>
<dbReference type="Gene3D" id="4.10.640.10">
    <property type="entry name" value="Ribosomal protein S18"/>
    <property type="match status" value="1"/>
</dbReference>
<dbReference type="InterPro" id="IPR018275">
    <property type="entry name" value="Ribosomal_bS18_CS"/>
</dbReference>
<dbReference type="Pfam" id="PF01084">
    <property type="entry name" value="Ribosomal_S18"/>
    <property type="match status" value="1"/>
</dbReference>
<proteinExistence type="inferred from homology"/>
<dbReference type="eggNOG" id="COG0238">
    <property type="taxonomic scope" value="Bacteria"/>
</dbReference>
<protein>
    <recommendedName>
        <fullName evidence="6 7">Small ribosomal subunit protein bS18</fullName>
    </recommendedName>
</protein>
<dbReference type="RefSeq" id="WP_028257744.1">
    <property type="nucleotide sequence ID" value="NZ_JRNT01000026.1"/>
</dbReference>
<comment type="similarity">
    <text evidence="1 7 8">Belongs to the bacterial ribosomal protein bS18 family.</text>
</comment>
<dbReference type="PRINTS" id="PR00974">
    <property type="entry name" value="RIBOSOMALS18"/>
</dbReference>
<name>A0A096AJS7_9FIRM</name>
<evidence type="ECO:0000256" key="8">
    <source>
        <dbReference type="RuleBase" id="RU003910"/>
    </source>
</evidence>
<dbReference type="GO" id="GO:0003735">
    <property type="term" value="F:structural constituent of ribosome"/>
    <property type="evidence" value="ECO:0007669"/>
    <property type="project" value="InterPro"/>
</dbReference>
<keyword evidence="2 7" id="KW-0699">rRNA-binding</keyword>
<accession>A0A096AJS7</accession>
<comment type="function">
    <text evidence="7">Binds as a heterodimer with protein bS6 to the central domain of the 16S rRNA, where it helps stabilize the platform of the 30S subunit.</text>
</comment>
<comment type="subunit">
    <text evidence="7">Part of the 30S ribosomal subunit. Forms a tight heterodimer with protein bS6.</text>
</comment>
<dbReference type="SUPFAM" id="SSF46911">
    <property type="entry name" value="Ribosomal protein S18"/>
    <property type="match status" value="1"/>
</dbReference>
<dbReference type="InterPro" id="IPR001648">
    <property type="entry name" value="Ribosomal_bS18"/>
</dbReference>
<dbReference type="GO" id="GO:0022627">
    <property type="term" value="C:cytosolic small ribosomal subunit"/>
    <property type="evidence" value="ECO:0007669"/>
    <property type="project" value="TreeGrafter"/>
</dbReference>
<dbReference type="HAMAP" id="MF_00270">
    <property type="entry name" value="Ribosomal_bS18"/>
    <property type="match status" value="1"/>
</dbReference>
<keyword evidence="10" id="KW-1185">Reference proteome</keyword>
<dbReference type="FunFam" id="4.10.640.10:FF:000004">
    <property type="entry name" value="30S ribosomal protein S18"/>
    <property type="match status" value="1"/>
</dbReference>
<evidence type="ECO:0000256" key="7">
    <source>
        <dbReference type="HAMAP-Rule" id="MF_00270"/>
    </source>
</evidence>
<gene>
    <name evidence="7" type="primary">rpsR</name>
    <name evidence="9" type="ORF">HMPREF0872_06925</name>
</gene>
<dbReference type="PROSITE" id="PS00057">
    <property type="entry name" value="RIBOSOMAL_S18"/>
    <property type="match status" value="1"/>
</dbReference>
<dbReference type="PANTHER" id="PTHR13479:SF40">
    <property type="entry name" value="SMALL RIBOSOMAL SUBUNIT PROTEIN BS18M"/>
    <property type="match status" value="1"/>
</dbReference>
<dbReference type="Proteomes" id="UP000029628">
    <property type="component" value="Unassembled WGS sequence"/>
</dbReference>
<dbReference type="PANTHER" id="PTHR13479">
    <property type="entry name" value="30S RIBOSOMAL PROTEIN S18"/>
    <property type="match status" value="1"/>
</dbReference>
<evidence type="ECO:0000256" key="3">
    <source>
        <dbReference type="ARBA" id="ARBA00022884"/>
    </source>
</evidence>
<keyword evidence="3 7" id="KW-0694">RNA-binding</keyword>
<dbReference type="InterPro" id="IPR036870">
    <property type="entry name" value="Ribosomal_bS18_sf"/>
</dbReference>
<evidence type="ECO:0000313" key="10">
    <source>
        <dbReference type="Proteomes" id="UP000029628"/>
    </source>
</evidence>
<dbReference type="EMBL" id="JRNT01000026">
    <property type="protein sequence ID" value="KGF46856.1"/>
    <property type="molecule type" value="Genomic_DNA"/>
</dbReference>
<organism evidence="9 10">
    <name type="scientific">Veillonella montpellierensis DNF00314</name>
    <dbReference type="NCBI Taxonomy" id="1401067"/>
    <lineage>
        <taxon>Bacteria</taxon>
        <taxon>Bacillati</taxon>
        <taxon>Bacillota</taxon>
        <taxon>Negativicutes</taxon>
        <taxon>Veillonellales</taxon>
        <taxon>Veillonellaceae</taxon>
        <taxon>Veillonella</taxon>
    </lineage>
</organism>
<evidence type="ECO:0000256" key="4">
    <source>
        <dbReference type="ARBA" id="ARBA00022980"/>
    </source>
</evidence>
<evidence type="ECO:0000256" key="5">
    <source>
        <dbReference type="ARBA" id="ARBA00023274"/>
    </source>
</evidence>
<keyword evidence="5 7" id="KW-0687">Ribonucleoprotein</keyword>
<evidence type="ECO:0000313" key="9">
    <source>
        <dbReference type="EMBL" id="KGF46856.1"/>
    </source>
</evidence>
<dbReference type="AlphaFoldDB" id="A0A096AJS7"/>
<keyword evidence="4 7" id="KW-0689">Ribosomal protein</keyword>
<comment type="caution">
    <text evidence="9">The sequence shown here is derived from an EMBL/GenBank/DDBJ whole genome shotgun (WGS) entry which is preliminary data.</text>
</comment>